<evidence type="ECO:0000256" key="9">
    <source>
        <dbReference type="RuleBase" id="RU003421"/>
    </source>
</evidence>
<dbReference type="Proteomes" id="UP001501578">
    <property type="component" value="Unassembled WGS sequence"/>
</dbReference>
<evidence type="ECO:0000256" key="5">
    <source>
        <dbReference type="ARBA" id="ARBA00022490"/>
    </source>
</evidence>
<protein>
    <recommendedName>
        <fullName evidence="8 9">Proline iminopeptidase</fullName>
        <shortName evidence="8">PIP</shortName>
        <ecNumber evidence="8 9">3.4.11.5</ecNumber>
    </recommendedName>
    <alternativeName>
        <fullName evidence="8">Prolyl aminopeptidase</fullName>
    </alternativeName>
</protein>
<feature type="domain" description="AB hydrolase-1" evidence="10">
    <location>
        <begin position="57"/>
        <end position="315"/>
    </location>
</feature>
<dbReference type="InterPro" id="IPR005944">
    <property type="entry name" value="Pro_iminopeptidase"/>
</dbReference>
<dbReference type="EC" id="3.4.11.5" evidence="8 9"/>
<proteinExistence type="inferred from homology"/>
<evidence type="ECO:0000259" key="10">
    <source>
        <dbReference type="Pfam" id="PF00561"/>
    </source>
</evidence>
<evidence type="ECO:0000256" key="7">
    <source>
        <dbReference type="ARBA" id="ARBA00022801"/>
    </source>
</evidence>
<keyword evidence="12" id="KW-1185">Reference proteome</keyword>
<dbReference type="InterPro" id="IPR029058">
    <property type="entry name" value="AB_hydrolase_fold"/>
</dbReference>
<dbReference type="PANTHER" id="PTHR43722:SF1">
    <property type="entry name" value="PROLINE IMINOPEPTIDASE"/>
    <property type="match status" value="1"/>
</dbReference>
<evidence type="ECO:0000256" key="8">
    <source>
        <dbReference type="PIRNR" id="PIRNR006431"/>
    </source>
</evidence>
<gene>
    <name evidence="11" type="primary">pip</name>
    <name evidence="11" type="ORF">GCM10009560_14210</name>
</gene>
<evidence type="ECO:0000256" key="6">
    <source>
        <dbReference type="ARBA" id="ARBA00022670"/>
    </source>
</evidence>
<dbReference type="PRINTS" id="PR00793">
    <property type="entry name" value="PROAMNOPTASE"/>
</dbReference>
<comment type="caution">
    <text evidence="11">The sequence shown here is derived from an EMBL/GenBank/DDBJ whole genome shotgun (WGS) entry which is preliminary data.</text>
</comment>
<comment type="similarity">
    <text evidence="3 8 9">Belongs to the peptidase S33 family.</text>
</comment>
<keyword evidence="6 8" id="KW-0645">Protease</keyword>
<evidence type="ECO:0000313" key="11">
    <source>
        <dbReference type="EMBL" id="GAA0917806.1"/>
    </source>
</evidence>
<reference evidence="11 12" key="1">
    <citation type="journal article" date="2019" name="Int. J. Syst. Evol. Microbiol.">
        <title>The Global Catalogue of Microorganisms (GCM) 10K type strain sequencing project: providing services to taxonomists for standard genome sequencing and annotation.</title>
        <authorList>
            <consortium name="The Broad Institute Genomics Platform"/>
            <consortium name="The Broad Institute Genome Sequencing Center for Infectious Disease"/>
            <person name="Wu L."/>
            <person name="Ma J."/>
        </authorList>
    </citation>
    <scope>NUCLEOTIDE SEQUENCE [LARGE SCALE GENOMIC DNA]</scope>
    <source>
        <strain evidence="11 12">JCM 11136</strain>
    </source>
</reference>
<comment type="subcellular location">
    <subcellularLocation>
        <location evidence="2 8">Cytoplasm</location>
    </subcellularLocation>
</comment>
<dbReference type="NCBIfam" id="TIGR01249">
    <property type="entry name" value="pro_imino_pep_1"/>
    <property type="match status" value="1"/>
</dbReference>
<dbReference type="InterPro" id="IPR000073">
    <property type="entry name" value="AB_hydrolase_1"/>
</dbReference>
<evidence type="ECO:0000256" key="2">
    <source>
        <dbReference type="ARBA" id="ARBA00004496"/>
    </source>
</evidence>
<name>A0ABN1NWR9_9ACTN</name>
<organism evidence="11 12">
    <name type="scientific">Nonomuraea longicatena</name>
    <dbReference type="NCBI Taxonomy" id="83682"/>
    <lineage>
        <taxon>Bacteria</taxon>
        <taxon>Bacillati</taxon>
        <taxon>Actinomycetota</taxon>
        <taxon>Actinomycetes</taxon>
        <taxon>Streptosporangiales</taxon>
        <taxon>Streptosporangiaceae</taxon>
        <taxon>Nonomuraea</taxon>
    </lineage>
</organism>
<keyword evidence="5 8" id="KW-0963">Cytoplasm</keyword>
<evidence type="ECO:0000256" key="4">
    <source>
        <dbReference type="ARBA" id="ARBA00022438"/>
    </source>
</evidence>
<sequence length="332" mass="37063">MSALGVLGERGDERANRATLADMYSPIEPYDQGMLDVGDGNQVYWEVSGNPAGKAAVIVHGGPGGGASGNWRRYHDPEAYRIVLFHQRGCGRSTPDAGLLETDLSVNTTRHLIADMELLREHLNIDTWQLLGVSWGSTLSLAYAQQHRDRVSEVILFAVTASRRKELEWITRDVGRIFPQEWERFRDAVPVQDRDGNLAAAYAKLLADPRTRDEAARAWCEWEEAHVSLDPAFRPSSRMQDPVFRMTFARLVTHYWGNDCFLSEEDDLVERVGLLEGIPGVLVHGRLDVSGPLVTAWELHRNWPGSELVVVDEGHGGSGMQAHVVAATNRFR</sequence>
<dbReference type="PIRSF" id="PIRSF006431">
    <property type="entry name" value="Pept_S33"/>
    <property type="match status" value="1"/>
</dbReference>
<dbReference type="Gene3D" id="3.40.50.1820">
    <property type="entry name" value="alpha/beta hydrolase"/>
    <property type="match status" value="1"/>
</dbReference>
<evidence type="ECO:0000256" key="3">
    <source>
        <dbReference type="ARBA" id="ARBA00010088"/>
    </source>
</evidence>
<dbReference type="SUPFAM" id="SSF53474">
    <property type="entry name" value="alpha/beta-Hydrolases"/>
    <property type="match status" value="1"/>
</dbReference>
<evidence type="ECO:0000256" key="1">
    <source>
        <dbReference type="ARBA" id="ARBA00001585"/>
    </source>
</evidence>
<comment type="catalytic activity">
    <reaction evidence="1 8 9">
        <text>Release of N-terminal proline from a peptide.</text>
        <dbReference type="EC" id="3.4.11.5"/>
    </reaction>
</comment>
<accession>A0ABN1NWR9</accession>
<dbReference type="PANTHER" id="PTHR43722">
    <property type="entry name" value="PROLINE IMINOPEPTIDASE"/>
    <property type="match status" value="1"/>
</dbReference>
<dbReference type="InterPro" id="IPR002410">
    <property type="entry name" value="Peptidase_S33"/>
</dbReference>
<keyword evidence="4 8" id="KW-0031">Aminopeptidase</keyword>
<dbReference type="EMBL" id="BAAAHQ010000004">
    <property type="protein sequence ID" value="GAA0917806.1"/>
    <property type="molecule type" value="Genomic_DNA"/>
</dbReference>
<evidence type="ECO:0000313" key="12">
    <source>
        <dbReference type="Proteomes" id="UP001501578"/>
    </source>
</evidence>
<dbReference type="GO" id="GO:0004177">
    <property type="term" value="F:aminopeptidase activity"/>
    <property type="evidence" value="ECO:0007669"/>
    <property type="project" value="UniProtKB-KW"/>
</dbReference>
<keyword evidence="7 8" id="KW-0378">Hydrolase</keyword>
<dbReference type="Pfam" id="PF00561">
    <property type="entry name" value="Abhydrolase_1"/>
    <property type="match status" value="1"/>
</dbReference>